<keyword evidence="3 8" id="KW-0378">Hydrolase</keyword>
<evidence type="ECO:0000313" key="9">
    <source>
        <dbReference type="Proteomes" id="UP000053586"/>
    </source>
</evidence>
<gene>
    <name evidence="8" type="primary">pqqL</name>
    <name evidence="8" type="ORF">GPUN_2215</name>
</gene>
<dbReference type="GO" id="GO:0006508">
    <property type="term" value="P:proteolysis"/>
    <property type="evidence" value="ECO:0007669"/>
    <property type="project" value="UniProtKB-KW"/>
</dbReference>
<accession>H5TDF3</accession>
<dbReference type="GO" id="GO:0008237">
    <property type="term" value="F:metallopeptidase activity"/>
    <property type="evidence" value="ECO:0007669"/>
    <property type="project" value="UniProtKB-KW"/>
</dbReference>
<name>H5TDF3_9ALTE</name>
<dbReference type="AlphaFoldDB" id="H5TDF3"/>
<comment type="similarity">
    <text evidence="1">Belongs to the peptidase M16 family.</text>
</comment>
<organism evidence="8 9">
    <name type="scientific">Glaciecola punicea ACAM 611</name>
    <dbReference type="NCBI Taxonomy" id="1121923"/>
    <lineage>
        <taxon>Bacteria</taxon>
        <taxon>Pseudomonadati</taxon>
        <taxon>Pseudomonadota</taxon>
        <taxon>Gammaproteobacteria</taxon>
        <taxon>Alteromonadales</taxon>
        <taxon>Alteromonadaceae</taxon>
        <taxon>Glaciecola</taxon>
    </lineage>
</organism>
<protein>
    <submittedName>
        <fullName evidence="8">Zinc protease</fullName>
        <ecNumber evidence="8">3.4.24.-</ecNumber>
    </submittedName>
</protein>
<evidence type="ECO:0000256" key="1">
    <source>
        <dbReference type="ARBA" id="ARBA00007261"/>
    </source>
</evidence>
<dbReference type="InterPro" id="IPR011249">
    <property type="entry name" value="Metalloenz_LuxS/M16"/>
</dbReference>
<feature type="domain" description="Peptidase M16 N-terminal" evidence="6">
    <location>
        <begin position="94"/>
        <end position="213"/>
    </location>
</feature>
<dbReference type="Gene3D" id="3.30.830.10">
    <property type="entry name" value="Metalloenzyme, LuxS/M16 peptidase-like"/>
    <property type="match status" value="4"/>
</dbReference>
<feature type="domain" description="Peptidase M16 C-terminal" evidence="7">
    <location>
        <begin position="254"/>
        <end position="433"/>
    </location>
</feature>
<dbReference type="eggNOG" id="COG0612">
    <property type="taxonomic scope" value="Bacteria"/>
</dbReference>
<keyword evidence="9" id="KW-1185">Reference proteome</keyword>
<evidence type="ECO:0000259" key="7">
    <source>
        <dbReference type="Pfam" id="PF05193"/>
    </source>
</evidence>
<keyword evidence="4" id="KW-0862">Zinc</keyword>
<dbReference type="InterPro" id="IPR050626">
    <property type="entry name" value="Peptidase_M16"/>
</dbReference>
<dbReference type="STRING" id="56804.BAE46_04935"/>
<keyword evidence="2 8" id="KW-0645">Protease</keyword>
<dbReference type="EC" id="3.4.24.-" evidence="8"/>
<evidence type="ECO:0000256" key="4">
    <source>
        <dbReference type="ARBA" id="ARBA00022833"/>
    </source>
</evidence>
<evidence type="ECO:0000256" key="3">
    <source>
        <dbReference type="ARBA" id="ARBA00022801"/>
    </source>
</evidence>
<evidence type="ECO:0000259" key="6">
    <source>
        <dbReference type="Pfam" id="PF00675"/>
    </source>
</evidence>
<dbReference type="EMBL" id="BAET01000028">
    <property type="protein sequence ID" value="GAB56330.1"/>
    <property type="molecule type" value="Genomic_DNA"/>
</dbReference>
<dbReference type="Pfam" id="PF05193">
    <property type="entry name" value="Peptidase_M16_C"/>
    <property type="match status" value="2"/>
</dbReference>
<reference evidence="8 9" key="1">
    <citation type="journal article" date="2012" name="J. Bacteriol.">
        <title>Genome sequence of proteorhodopsin-containing sea ice bacterium Glaciecola punicea ACAM 611T.</title>
        <authorList>
            <person name="Qin Q.-L."/>
            <person name="Xie B.-B."/>
            <person name="Shu Y.-L."/>
            <person name="Rong J.-C."/>
            <person name="Zhao D.-L."/>
            <person name="Zhang X.-Y."/>
            <person name="Chen X.-L."/>
            <person name="Zhou B.-C."/>
            <person name="Zhanga Y.-Z."/>
        </authorList>
    </citation>
    <scope>NUCLEOTIDE SEQUENCE [LARGE SCALE GENOMIC DNA]</scope>
    <source>
        <strain evidence="8 9">ACAM 611</strain>
    </source>
</reference>
<dbReference type="SUPFAM" id="SSF63411">
    <property type="entry name" value="LuxS/MPP-like metallohydrolase"/>
    <property type="match status" value="4"/>
</dbReference>
<reference evidence="8 9" key="2">
    <citation type="journal article" date="2017" name="Antonie Van Leeuwenhoek">
        <title>Rhizobium rhizosphaerae sp. nov., a novel species isolated from rice rhizosphere.</title>
        <authorList>
            <person name="Zhao J.J."/>
            <person name="Zhang J."/>
            <person name="Zhang R.J."/>
            <person name="Zhang C.W."/>
            <person name="Yin H.Q."/>
            <person name="Zhang X.X."/>
        </authorList>
    </citation>
    <scope>NUCLEOTIDE SEQUENCE [LARGE SCALE GENOMIC DNA]</scope>
    <source>
        <strain evidence="8 9">ACAM 611</strain>
    </source>
</reference>
<dbReference type="InterPro" id="IPR007863">
    <property type="entry name" value="Peptidase_M16_C"/>
</dbReference>
<evidence type="ECO:0000256" key="5">
    <source>
        <dbReference type="ARBA" id="ARBA00023049"/>
    </source>
</evidence>
<keyword evidence="5" id="KW-0482">Metalloprotease</keyword>
<comment type="caution">
    <text evidence="8">The sequence shown here is derived from an EMBL/GenBank/DDBJ whole genome shotgun (WGS) entry which is preliminary data.</text>
</comment>
<proteinExistence type="inferred from homology"/>
<dbReference type="InterPro" id="IPR011765">
    <property type="entry name" value="Pept_M16_N"/>
</dbReference>
<dbReference type="PANTHER" id="PTHR43690:SF34">
    <property type="entry name" value="ZINC PROTEASE PQQL-LIKE"/>
    <property type="match status" value="1"/>
</dbReference>
<dbReference type="PANTHER" id="PTHR43690">
    <property type="entry name" value="NARDILYSIN"/>
    <property type="match status" value="1"/>
</dbReference>
<dbReference type="Pfam" id="PF00675">
    <property type="entry name" value="Peptidase_M16"/>
    <property type="match status" value="1"/>
</dbReference>
<feature type="domain" description="Peptidase M16 C-terminal" evidence="7">
    <location>
        <begin position="735"/>
        <end position="910"/>
    </location>
</feature>
<sequence length="1017" mass="115107">MLLSFSNDKCVLNSHAYNGLYVSKTRFLSAKLLLIFCLCAFLFACESAKNVTTASVPVASDTSIRAVQQLSNVLPVDENIVKGTLGNGLNYLIRENAKPENFAELRLVVKTGSIFEDDSQQGFAHFAEHMAFNGTQDFQEQEIIEFVESIGMRFGAHLNASTSFDNTIYKLRVPTDNPELIEKAIHILENWAHKVTFDPTAIDQERGVVLEEWRSRKGVGERIAKQQWPVMFAGTNYASRLPIGTQEIITFGKHEDLIRFYNTWYRPDLMSVVAVGDFDAAVIQGLIEKYFGDIKRPKTPVVVPAQYLDVYDSAVFNVFTDEELSGITLSSSWRNTKPFAAFTTQTQYKQQVIKNLLNGVLSKRLSDLALDTSSPFTGALIGSNQTIPTSEEFFFRASVEPEQTKAAFTRLLTEVKRVVDHGISEQELATEKRLYLEWFESALESQNTLSHSAYLGGYVEYFLNEGPITSLAQDYVLSKVFIDEIILADLQAQMIEWAAHQNAVVFLTAPTNMLSELPNEDELAQIWQQVQSVPTQVLADKEQVSVLMRELPKAGSVLSKRRIEKWDAHEWVLSNGIKIILKPTPFKENAIQFAAISDGGYALVDDETYLRSFGLMNSLDFMGLGELNTEQLAQFSREKRFSVNPNISTYSESMRGGSNKEDLMYMMQSIYLRFTAPVKDLERFEWLKETYRPQLENKYNSSSAQFYAAIQSKTQSDNPRNVEFDVGMLDQQNLDTIYTVYKQRFANSSDFTFIFVGDINLDDMDAYLSTYVASLPTTSVKDPRNKLPDYALRGDYQIHMEKGTEDKATVIMSLFGDAVWTYQNQMTMSALNAALEKDLRLRLREDLAGVYSVSVRARLSRWPYENYSINVSFTCDPQRVDELYEEVNAIFASFVDGNIDEQAIDNFKTQAKTSREKNLKENGFWLNYMLNHYTPFMPLPIDDYKALVDSVTLAAVKEAAKQYLVTDNRLYATLKPQPSGSELDELNNAEFDAVVADVVEVDEANASDAKVKTHAEK</sequence>
<dbReference type="Proteomes" id="UP000053586">
    <property type="component" value="Unassembled WGS sequence"/>
</dbReference>
<dbReference type="GO" id="GO:0046872">
    <property type="term" value="F:metal ion binding"/>
    <property type="evidence" value="ECO:0007669"/>
    <property type="project" value="InterPro"/>
</dbReference>
<evidence type="ECO:0000256" key="2">
    <source>
        <dbReference type="ARBA" id="ARBA00022670"/>
    </source>
</evidence>
<evidence type="ECO:0000313" key="8">
    <source>
        <dbReference type="EMBL" id="GAB56330.1"/>
    </source>
</evidence>